<protein>
    <submittedName>
        <fullName evidence="2">TVG0353785 protein</fullName>
    </submittedName>
</protein>
<dbReference type="AlphaFoldDB" id="Q97BU1"/>
<keyword evidence="1" id="KW-1133">Transmembrane helix</keyword>
<accession>Q97BU1</accession>
<keyword evidence="1" id="KW-0472">Membrane</keyword>
<evidence type="ECO:0000313" key="2">
    <source>
        <dbReference type="EMBL" id="BAB59506.1"/>
    </source>
</evidence>
<dbReference type="Proteomes" id="UP000001017">
    <property type="component" value="Chromosome"/>
</dbReference>
<evidence type="ECO:0000313" key="3">
    <source>
        <dbReference type="Proteomes" id="UP000001017"/>
    </source>
</evidence>
<dbReference type="HOGENOM" id="CLU_1173411_0_0_2"/>
<reference evidence="2 3" key="2">
    <citation type="journal article" date="2000" name="Proc. Natl. Acad. Sci. U.S.A.">
        <title>Archaeal adaptation to higher temperatures revealed by genomic sequence of Thermoplasma volcanium.</title>
        <authorList>
            <person name="Kawashima T."/>
            <person name="Amano N."/>
            <person name="Koike H."/>
            <person name="Makino S."/>
            <person name="Higuchi S."/>
            <person name="Kawashima-Ohya Y."/>
            <person name="Watanabe K."/>
            <person name="Yamazaki M."/>
            <person name="Kanehori K."/>
            <person name="Kawamoto T."/>
            <person name="Nunoshiba T."/>
            <person name="Yamamoto Y."/>
            <person name="Aramaki H."/>
            <person name="Makino K."/>
            <person name="Suzuki M."/>
        </authorList>
    </citation>
    <scope>NUCLEOTIDE SEQUENCE [LARGE SCALE GENOMIC DNA]</scope>
    <source>
        <strain evidence="3">ATCC 51530 / DSM 4299 / JCM 9571 / NBRC 15438 / GSS1</strain>
    </source>
</reference>
<dbReference type="EMBL" id="BA000011">
    <property type="protein sequence ID" value="BAB59506.1"/>
    <property type="molecule type" value="Genomic_DNA"/>
</dbReference>
<dbReference type="STRING" id="273116.gene:9381141"/>
<reference evidence="2 3" key="1">
    <citation type="journal article" date="1999" name="Proc. Jpn. Acad.">
        <title>Determination of the complete genomic DNA sequence of Thermoplasma volvanium GSS1.</title>
        <authorList>
            <person name="Kawashima T."/>
            <person name="Yamamoto Y."/>
            <person name="Aramaki H."/>
            <person name="Nunoshiba T."/>
            <person name="Kawamoto T."/>
            <person name="Watanabe K."/>
            <person name="Yamazaki M."/>
            <person name="Kanehori K."/>
            <person name="Amano N."/>
            <person name="Ohya Y."/>
            <person name="Makino K."/>
            <person name="Suzuki M."/>
        </authorList>
    </citation>
    <scope>NUCLEOTIDE SEQUENCE [LARGE SCALE GENOMIC DNA]</scope>
    <source>
        <strain evidence="3">ATCC 51530 / DSM 4299 / JCM 9571 / NBRC 15438 / GSS1</strain>
    </source>
</reference>
<dbReference type="eggNOG" id="arCOG07408">
    <property type="taxonomic scope" value="Archaea"/>
</dbReference>
<dbReference type="KEGG" id="tvo:TVG0353785"/>
<proteinExistence type="predicted"/>
<sequence>MRSKMDDKVFYALVTAVVVIGGIGIGVAYSYTSSHPVTVQATGPYYLTMVVTPNNPYQINATFEHRQPSYFIVGPNNTLESAATINLPAHREIILTIIDYDSGPTPNIGPTGTSNNTTYTKVIGTVGNVEYVYNSTIPVSSYSKNTTQIQKPEAISQIPWYGNSSWGYNITHTFTILSGSTILVNIPSWGGSTTVAYLYLNNTGTYNWQCFVPCGYGNDGWGAAMVTAGWMTGTVNVQ</sequence>
<organism evidence="2 3">
    <name type="scientific">Thermoplasma volcanium (strain ATCC 51530 / DSM 4299 / JCM 9571 / NBRC 15438 / GSS1)</name>
    <dbReference type="NCBI Taxonomy" id="273116"/>
    <lineage>
        <taxon>Archaea</taxon>
        <taxon>Methanobacteriati</taxon>
        <taxon>Thermoplasmatota</taxon>
        <taxon>Thermoplasmata</taxon>
        <taxon>Thermoplasmatales</taxon>
        <taxon>Thermoplasmataceae</taxon>
        <taxon>Thermoplasma</taxon>
    </lineage>
</organism>
<dbReference type="PaxDb" id="273116-14324579"/>
<name>Q97BU1_THEVO</name>
<evidence type="ECO:0000256" key="1">
    <source>
        <dbReference type="SAM" id="Phobius"/>
    </source>
</evidence>
<feature type="transmembrane region" description="Helical" evidence="1">
    <location>
        <begin position="9"/>
        <end position="31"/>
    </location>
</feature>
<keyword evidence="3" id="KW-1185">Reference proteome</keyword>
<gene>
    <name evidence="2" type="ORF">TVG0353785</name>
</gene>
<keyword evidence="1" id="KW-0812">Transmembrane</keyword>